<dbReference type="Pfam" id="PF07997">
    <property type="entry name" value="DUF1694"/>
    <property type="match status" value="1"/>
</dbReference>
<dbReference type="Proteomes" id="UP000371977">
    <property type="component" value="Unassembled WGS sequence"/>
</dbReference>
<evidence type="ECO:0000313" key="1">
    <source>
        <dbReference type="EMBL" id="TYC49835.1"/>
    </source>
</evidence>
<comment type="caution">
    <text evidence="1">The sequence shown here is derived from an EMBL/GenBank/DDBJ whole genome shotgun (WGS) entry which is preliminary data.</text>
</comment>
<accession>A0A6C2C9W2</accession>
<protein>
    <submittedName>
        <fullName evidence="1">DUF1694 domain-containing protein</fullName>
    </submittedName>
</protein>
<sequence>MADLEGMDPHLQTGLYGKKELNPDEQHHFLGTFRERVYMAQRVKTFGEEQYLAVWETVLLDHSDGILLINGNLDITVVNKYIQLATKYQVSFTLVTDALYHTNPEDMAVVLAAHTAVNVDRINIEDFVAEQPAQSVEPVKHHWYDKLLGH</sequence>
<reference evidence="1 2" key="1">
    <citation type="submission" date="2019-01" db="EMBL/GenBank/DDBJ databases">
        <title>Weissella sp. nov., a novel lactic acid bacterium isolated from animal feces.</title>
        <authorList>
            <person name="Wang L.-T."/>
        </authorList>
    </citation>
    <scope>NUCLEOTIDE SEQUENCE [LARGE SCALE GENOMIC DNA]</scope>
    <source>
        <strain evidence="1 2">8H-2</strain>
    </source>
</reference>
<dbReference type="EMBL" id="SDGZ01000013">
    <property type="protein sequence ID" value="TYC49835.1"/>
    <property type="molecule type" value="Genomic_DNA"/>
</dbReference>
<dbReference type="SUPFAM" id="SSF160515">
    <property type="entry name" value="YueI-like"/>
    <property type="match status" value="1"/>
</dbReference>
<dbReference type="AlphaFoldDB" id="A0A6C2C9W2"/>
<dbReference type="Gene3D" id="3.30.1330.30">
    <property type="match status" value="1"/>
</dbReference>
<dbReference type="InterPro" id="IPR029064">
    <property type="entry name" value="Ribosomal_eL30-like_sf"/>
</dbReference>
<dbReference type="RefSeq" id="WP_148622394.1">
    <property type="nucleotide sequence ID" value="NZ_SDGZ01000013.1"/>
</dbReference>
<dbReference type="PIRSF" id="PIRSF034303">
    <property type="entry name" value="DUF1694"/>
    <property type="match status" value="1"/>
</dbReference>
<keyword evidence="2" id="KW-1185">Reference proteome</keyword>
<dbReference type="InterPro" id="IPR012543">
    <property type="entry name" value="DUF1694"/>
</dbReference>
<name>A0A6C2C9W2_9LACO</name>
<proteinExistence type="predicted"/>
<evidence type="ECO:0000313" key="2">
    <source>
        <dbReference type="Proteomes" id="UP000371977"/>
    </source>
</evidence>
<organism evidence="1 2">
    <name type="scientific">Weissella muntiaci</name>
    <dbReference type="NCBI Taxonomy" id="2508881"/>
    <lineage>
        <taxon>Bacteria</taxon>
        <taxon>Bacillati</taxon>
        <taxon>Bacillota</taxon>
        <taxon>Bacilli</taxon>
        <taxon>Lactobacillales</taxon>
        <taxon>Lactobacillaceae</taxon>
        <taxon>Weissella</taxon>
    </lineage>
</organism>
<dbReference type="OrthoDB" id="95278at2"/>
<gene>
    <name evidence="1" type="ORF">ESZ50_04390</name>
</gene>